<dbReference type="GO" id="GO:0046872">
    <property type="term" value="F:metal ion binding"/>
    <property type="evidence" value="ECO:0007669"/>
    <property type="project" value="UniProtKB-KW"/>
</dbReference>
<feature type="active site" description="Nucleophile" evidence="3">
    <location>
        <position position="26"/>
    </location>
</feature>
<feature type="binding site" evidence="5">
    <location>
        <position position="246"/>
    </location>
    <ligand>
        <name>Mg(2+)</name>
        <dbReference type="ChEBI" id="CHEBI:18420"/>
    </ligand>
</feature>
<protein>
    <recommendedName>
        <fullName evidence="9">Phosphoglycolate phosphatase</fullName>
    </recommendedName>
</protein>
<dbReference type="EMBL" id="JAWZYT010002866">
    <property type="protein sequence ID" value="KAK4301436.1"/>
    <property type="molecule type" value="Genomic_DNA"/>
</dbReference>
<evidence type="ECO:0000256" key="1">
    <source>
        <dbReference type="ARBA" id="ARBA00022801"/>
    </source>
</evidence>
<dbReference type="GO" id="GO:0016791">
    <property type="term" value="F:phosphatase activity"/>
    <property type="evidence" value="ECO:0007669"/>
    <property type="project" value="InterPro"/>
</dbReference>
<keyword evidence="8" id="KW-1185">Reference proteome</keyword>
<gene>
    <name evidence="7" type="ORF">Pmani_021742</name>
    <name evidence="6" type="ORF">Pmani_026421</name>
</gene>
<keyword evidence="5" id="KW-0479">Metal-binding</keyword>
<feature type="binding site" evidence="4">
    <location>
        <position position="221"/>
    </location>
    <ligand>
        <name>substrate</name>
    </ligand>
</feature>
<feature type="binding site" evidence="5">
    <location>
        <position position="26"/>
    </location>
    <ligand>
        <name>Mg(2+)</name>
        <dbReference type="ChEBI" id="CHEBI:18420"/>
    </ligand>
</feature>
<dbReference type="InterPro" id="IPR023214">
    <property type="entry name" value="HAD_sf"/>
</dbReference>
<accession>A0AAE1PFZ3</accession>
<proteinExistence type="inferred from homology"/>
<name>A0AAE1PFZ3_9EUCA</name>
<dbReference type="PIRSF" id="PIRSF000915">
    <property type="entry name" value="PGP-type_phosphatase"/>
    <property type="match status" value="1"/>
</dbReference>
<comment type="similarity">
    <text evidence="2">Belongs to the HAD-like hydrolase superfamily.</text>
</comment>
<comment type="caution">
    <text evidence="7">The sequence shown here is derived from an EMBL/GenBank/DDBJ whole genome shotgun (WGS) entry which is preliminary data.</text>
</comment>
<feature type="binding site" evidence="5">
    <location>
        <position position="28"/>
    </location>
    <ligand>
        <name>Mg(2+)</name>
        <dbReference type="ChEBI" id="CHEBI:18420"/>
    </ligand>
</feature>
<dbReference type="NCBIfam" id="TIGR01452">
    <property type="entry name" value="PGP_euk"/>
    <property type="match status" value="1"/>
</dbReference>
<evidence type="ECO:0000256" key="2">
    <source>
        <dbReference type="PIRNR" id="PIRNR000915"/>
    </source>
</evidence>
<dbReference type="SUPFAM" id="SSF56784">
    <property type="entry name" value="HAD-like"/>
    <property type="match status" value="1"/>
</dbReference>
<evidence type="ECO:0000256" key="3">
    <source>
        <dbReference type="PIRSR" id="PIRSR000915-1"/>
    </source>
</evidence>
<dbReference type="PANTHER" id="PTHR19288">
    <property type="entry name" value="4-NITROPHENYLPHOSPHATASE-RELATED"/>
    <property type="match status" value="1"/>
</dbReference>
<organism evidence="7 8">
    <name type="scientific">Petrolisthes manimaculis</name>
    <dbReference type="NCBI Taxonomy" id="1843537"/>
    <lineage>
        <taxon>Eukaryota</taxon>
        <taxon>Metazoa</taxon>
        <taxon>Ecdysozoa</taxon>
        <taxon>Arthropoda</taxon>
        <taxon>Crustacea</taxon>
        <taxon>Multicrustacea</taxon>
        <taxon>Malacostraca</taxon>
        <taxon>Eumalacostraca</taxon>
        <taxon>Eucarida</taxon>
        <taxon>Decapoda</taxon>
        <taxon>Pleocyemata</taxon>
        <taxon>Anomura</taxon>
        <taxon>Galatheoidea</taxon>
        <taxon>Porcellanidae</taxon>
        <taxon>Petrolisthes</taxon>
    </lineage>
</organism>
<sequence length="311" mass="34248">MASLPKRITKSSIKSFLDSFDNVLTDCDGVLWAGDDVIGKANTTLNHLQKLGKKVFLVTNNSTKSREDYVLKCEKLGFEIPSKEHIVSSGYVLAEYLRQQNFKKKVYVVGTQGMCKELENVGVSCFHVGEEQTVGNILNMIGDVKLDPEVGAVAVGFDPHFCFPKIMRAGSYLNNPECLFLATNTDERFPVSNGPLVFPGTGCLVRCVETVAERPPVIMGKPSPKMFSVISEKNNLQPSRTLMIGDRSNTDILFGKNCGLHTLVVLSGVTSMSDLEKWAASTDTEKHRLLADYYLEEIGDLLSLLNADKAE</sequence>
<dbReference type="Pfam" id="PF13344">
    <property type="entry name" value="Hydrolase_6"/>
    <property type="match status" value="1"/>
</dbReference>
<feature type="active site" description="Proton donor" evidence="3">
    <location>
        <position position="28"/>
    </location>
</feature>
<evidence type="ECO:0000313" key="7">
    <source>
        <dbReference type="EMBL" id="KAK4306427.1"/>
    </source>
</evidence>
<dbReference type="Proteomes" id="UP001292094">
    <property type="component" value="Unassembled WGS sequence"/>
</dbReference>
<evidence type="ECO:0000313" key="6">
    <source>
        <dbReference type="EMBL" id="KAK4301436.1"/>
    </source>
</evidence>
<keyword evidence="5" id="KW-0460">Magnesium</keyword>
<evidence type="ECO:0000256" key="4">
    <source>
        <dbReference type="PIRSR" id="PIRSR000915-2"/>
    </source>
</evidence>
<dbReference type="InterPro" id="IPR006349">
    <property type="entry name" value="PGP_euk"/>
</dbReference>
<keyword evidence="1 2" id="KW-0378">Hydrolase</keyword>
<dbReference type="InterPro" id="IPR006357">
    <property type="entry name" value="HAD-SF_hydro_IIA"/>
</dbReference>
<dbReference type="InterPro" id="IPR036412">
    <property type="entry name" value="HAD-like_sf"/>
</dbReference>
<dbReference type="AlphaFoldDB" id="A0AAE1PFZ3"/>
<evidence type="ECO:0000256" key="5">
    <source>
        <dbReference type="PIRSR" id="PIRSR000915-3"/>
    </source>
</evidence>
<evidence type="ECO:0000313" key="8">
    <source>
        <dbReference type="Proteomes" id="UP001292094"/>
    </source>
</evidence>
<dbReference type="Gene3D" id="3.40.50.1000">
    <property type="entry name" value="HAD superfamily/HAD-like"/>
    <property type="match status" value="2"/>
</dbReference>
<dbReference type="NCBIfam" id="TIGR01460">
    <property type="entry name" value="HAD-SF-IIA"/>
    <property type="match status" value="1"/>
</dbReference>
<dbReference type="Pfam" id="PF13242">
    <property type="entry name" value="Hydrolase_like"/>
    <property type="match status" value="1"/>
</dbReference>
<dbReference type="GO" id="GO:0005737">
    <property type="term" value="C:cytoplasm"/>
    <property type="evidence" value="ECO:0007669"/>
    <property type="project" value="TreeGrafter"/>
</dbReference>
<dbReference type="EMBL" id="JAWZYT010002134">
    <property type="protein sequence ID" value="KAK4306427.1"/>
    <property type="molecule type" value="Genomic_DNA"/>
</dbReference>
<reference evidence="7" key="1">
    <citation type="submission" date="2023-11" db="EMBL/GenBank/DDBJ databases">
        <title>Genome assemblies of two species of porcelain crab, Petrolisthes cinctipes and Petrolisthes manimaculis (Anomura: Porcellanidae).</title>
        <authorList>
            <person name="Angst P."/>
        </authorList>
    </citation>
    <scope>NUCLEOTIDE SEQUENCE</scope>
    <source>
        <strain evidence="7">PB745_02</strain>
        <tissue evidence="7">Gill</tissue>
    </source>
</reference>
<comment type="cofactor">
    <cofactor evidence="5">
        <name>Mg(2+)</name>
        <dbReference type="ChEBI" id="CHEBI:18420"/>
    </cofactor>
    <text evidence="5">Divalent metal ions. Mg(2+) is the most effective.</text>
</comment>
<evidence type="ECO:0008006" key="9">
    <source>
        <dbReference type="Google" id="ProtNLM"/>
    </source>
</evidence>
<dbReference type="PANTHER" id="PTHR19288:SF93">
    <property type="entry name" value="FI11325P-RELATED"/>
    <property type="match status" value="1"/>
</dbReference>